<reference evidence="5" key="2">
    <citation type="submission" date="2015-01" db="EMBL/GenBank/DDBJ databases">
        <title>Evolutionary Origins and Diversification of the Mycorrhizal Mutualists.</title>
        <authorList>
            <consortium name="DOE Joint Genome Institute"/>
            <consortium name="Mycorrhizal Genomics Consortium"/>
            <person name="Kohler A."/>
            <person name="Kuo A."/>
            <person name="Nagy L.G."/>
            <person name="Floudas D."/>
            <person name="Copeland A."/>
            <person name="Barry K.W."/>
            <person name="Cichocki N."/>
            <person name="Veneault-Fourrey C."/>
            <person name="LaButti K."/>
            <person name="Lindquist E.A."/>
            <person name="Lipzen A."/>
            <person name="Lundell T."/>
            <person name="Morin E."/>
            <person name="Murat C."/>
            <person name="Riley R."/>
            <person name="Ohm R."/>
            <person name="Sun H."/>
            <person name="Tunlid A."/>
            <person name="Henrissat B."/>
            <person name="Grigoriev I.V."/>
            <person name="Hibbett D.S."/>
            <person name="Martin F."/>
        </authorList>
    </citation>
    <scope>NUCLEOTIDE SEQUENCE [LARGE SCALE GENOMIC DNA]</scope>
    <source>
        <strain evidence="5">Zn</strain>
    </source>
</reference>
<dbReference type="STRING" id="913774.A0A0C3GVL9"/>
<feature type="chain" id="PRO_5002164949" evidence="1">
    <location>
        <begin position="18"/>
        <end position="833"/>
    </location>
</feature>
<protein>
    <submittedName>
        <fullName evidence="4">Glycoside hydrolase family 78 protein</fullName>
    </submittedName>
</protein>
<dbReference type="SUPFAM" id="SSF48208">
    <property type="entry name" value="Six-hairpin glycosidases"/>
    <property type="match status" value="1"/>
</dbReference>
<feature type="domain" description="Alpha-L-rhamnosidase C-terminal" evidence="3">
    <location>
        <begin position="746"/>
        <end position="816"/>
    </location>
</feature>
<dbReference type="Pfam" id="PF17389">
    <property type="entry name" value="Bac_rhamnosid6H"/>
    <property type="match status" value="1"/>
</dbReference>
<dbReference type="PANTHER" id="PTHR34987">
    <property type="entry name" value="C, PUTATIVE (AFU_ORTHOLOGUE AFUA_3G02880)-RELATED"/>
    <property type="match status" value="1"/>
</dbReference>
<dbReference type="AlphaFoldDB" id="A0A0C3GVL9"/>
<name>A0A0C3GVL9_OIDMZ</name>
<dbReference type="GO" id="GO:0016787">
    <property type="term" value="F:hydrolase activity"/>
    <property type="evidence" value="ECO:0007669"/>
    <property type="project" value="UniProtKB-KW"/>
</dbReference>
<feature type="domain" description="Alpha-L-rhamnosidase six-hairpin glycosidase" evidence="2">
    <location>
        <begin position="386"/>
        <end position="610"/>
    </location>
</feature>
<organism evidence="4 5">
    <name type="scientific">Oidiodendron maius (strain Zn)</name>
    <dbReference type="NCBI Taxonomy" id="913774"/>
    <lineage>
        <taxon>Eukaryota</taxon>
        <taxon>Fungi</taxon>
        <taxon>Dikarya</taxon>
        <taxon>Ascomycota</taxon>
        <taxon>Pezizomycotina</taxon>
        <taxon>Leotiomycetes</taxon>
        <taxon>Leotiomycetes incertae sedis</taxon>
        <taxon>Myxotrichaceae</taxon>
        <taxon>Oidiodendron</taxon>
    </lineage>
</organism>
<dbReference type="InterPro" id="IPR035396">
    <property type="entry name" value="Bac_rhamnosid6H"/>
</dbReference>
<dbReference type="InterPro" id="IPR035398">
    <property type="entry name" value="Bac_rhamnosid_C"/>
</dbReference>
<dbReference type="Gene3D" id="1.50.10.10">
    <property type="match status" value="1"/>
</dbReference>
<keyword evidence="4" id="KW-0378">Hydrolase</keyword>
<dbReference type="Pfam" id="PF17390">
    <property type="entry name" value="Bac_rhamnosid_C"/>
    <property type="match status" value="1"/>
</dbReference>
<dbReference type="PANTHER" id="PTHR34987:SF4">
    <property type="entry name" value="ALPHA-L-RHAMNOSIDASE C-TERMINAL DOMAIN-CONTAINING PROTEIN"/>
    <property type="match status" value="1"/>
</dbReference>
<evidence type="ECO:0000313" key="4">
    <source>
        <dbReference type="EMBL" id="KIM95329.1"/>
    </source>
</evidence>
<gene>
    <name evidence="4" type="ORF">OIDMADRAFT_59806</name>
</gene>
<feature type="signal peptide" evidence="1">
    <location>
        <begin position="1"/>
        <end position="17"/>
    </location>
</feature>
<accession>A0A0C3GVL9</accession>
<keyword evidence="1" id="KW-0732">Signal</keyword>
<proteinExistence type="predicted"/>
<dbReference type="InterPro" id="IPR008928">
    <property type="entry name" value="6-hairpin_glycosidase_sf"/>
</dbReference>
<evidence type="ECO:0000259" key="2">
    <source>
        <dbReference type="Pfam" id="PF17389"/>
    </source>
</evidence>
<reference evidence="4 5" key="1">
    <citation type="submission" date="2014-04" db="EMBL/GenBank/DDBJ databases">
        <authorList>
            <consortium name="DOE Joint Genome Institute"/>
            <person name="Kuo A."/>
            <person name="Martino E."/>
            <person name="Perotto S."/>
            <person name="Kohler A."/>
            <person name="Nagy L.G."/>
            <person name="Floudas D."/>
            <person name="Copeland A."/>
            <person name="Barry K.W."/>
            <person name="Cichocki N."/>
            <person name="Veneault-Fourrey C."/>
            <person name="LaButti K."/>
            <person name="Lindquist E.A."/>
            <person name="Lipzen A."/>
            <person name="Lundell T."/>
            <person name="Morin E."/>
            <person name="Murat C."/>
            <person name="Sun H."/>
            <person name="Tunlid A."/>
            <person name="Henrissat B."/>
            <person name="Grigoriev I.V."/>
            <person name="Hibbett D.S."/>
            <person name="Martin F."/>
            <person name="Nordberg H.P."/>
            <person name="Cantor M.N."/>
            <person name="Hua S.X."/>
        </authorList>
    </citation>
    <scope>NUCLEOTIDE SEQUENCE [LARGE SCALE GENOMIC DNA]</scope>
    <source>
        <strain evidence="4 5">Zn</strain>
    </source>
</reference>
<dbReference type="Gene3D" id="2.60.120.560">
    <property type="entry name" value="Exo-inulinase, domain 1"/>
    <property type="match status" value="1"/>
</dbReference>
<evidence type="ECO:0000259" key="3">
    <source>
        <dbReference type="Pfam" id="PF17390"/>
    </source>
</evidence>
<dbReference type="GO" id="GO:0005975">
    <property type="term" value="P:carbohydrate metabolic process"/>
    <property type="evidence" value="ECO:0007669"/>
    <property type="project" value="InterPro"/>
</dbReference>
<dbReference type="InterPro" id="IPR012341">
    <property type="entry name" value="6hp_glycosidase-like_sf"/>
</dbReference>
<dbReference type="EMBL" id="KN832887">
    <property type="protein sequence ID" value="KIM95329.1"/>
    <property type="molecule type" value="Genomic_DNA"/>
</dbReference>
<dbReference type="Gene3D" id="2.60.420.10">
    <property type="entry name" value="Maltose phosphorylase, domain 3"/>
    <property type="match status" value="1"/>
</dbReference>
<sequence>MFTLYATFFSLLVGVIADQSTRQPTLDIFAPRGLAIASIPVIPSKPFHSFTLDPEAPFATLDYGFEVAGYPFFDVEKVVGEVQIEVKYSEQFAGLNAPLSDGPYEYASGLSNSFRVETFNLTRKGETASFLLQGGQRWQSIKLLTNGSVALNGLGYKPSIDVVGPPNLAGKFESSSATYNKIWDLGARACIAACFGTGTQKSIWEISDDGAFVRSTRPAYSSFAYNFDEYTLEFYTKIQRGGVRWSIGYPLSGNSGGIQFHLAGDYPSSSTYINVNRTLFPPSSIALAYGFSFVNQTTLTSYYLENFPAPFDIHEDAWHHVSTTASSGYLSVSVNRTQIFNISLSQYYITSPLSPTPISIPTTGSFGFGGWQDEAAYIRNVTASSQTGDIIYSNAMTNESETLPEYGVHENYGPACLDGAKRDRLVWLGDFFHTSRIIGVSTSHPDFVKGTLSKILEFQLPSGQLPIAPSIGYPIPYDPTIFSDGPIYVLADYHILGLISFVSYMKYSNDIEFSEQNWPSLKLAVDWLCQQRNSTTGLIDLSAYEFTFIGPASGSAVNGASVQALNGMALVATAVRDHESAISWSNFASSLNNTINERLWNEKLGIYSIEEADEDNFSVAGIAFSITSGVASVSRALSSLSHVPSLQLGPGYKDSSLVNSSDATVNLSPNTNGFLLSALLDYKQITVARFLLENLWGAMIADEHYSSGASWEYVNQRSEPGLGLFTSLSHPWGGAPTYVLTEYIAGIRPVEFGYKTWIVEPIYWGLDLDSVSATVQTPAGSLSASWCIEGNMMTIVIRSPVGTTGRLVVRLLDGSAHTQEVSGGQSLHIEITL</sequence>
<evidence type="ECO:0000256" key="1">
    <source>
        <dbReference type="SAM" id="SignalP"/>
    </source>
</evidence>
<dbReference type="Proteomes" id="UP000054321">
    <property type="component" value="Unassembled WGS sequence"/>
</dbReference>
<evidence type="ECO:0000313" key="5">
    <source>
        <dbReference type="Proteomes" id="UP000054321"/>
    </source>
</evidence>
<keyword evidence="5" id="KW-1185">Reference proteome</keyword>
<dbReference type="OrthoDB" id="10036721at2759"/>
<dbReference type="HOGENOM" id="CLU_007933_1_0_1"/>
<dbReference type="InParanoid" id="A0A0C3GVL9"/>